<evidence type="ECO:0000313" key="1">
    <source>
        <dbReference type="EMBL" id="GFZ06672.1"/>
    </source>
</evidence>
<proteinExistence type="predicted"/>
<organism evidence="1 2">
    <name type="scientific">Actinidia rufa</name>
    <dbReference type="NCBI Taxonomy" id="165716"/>
    <lineage>
        <taxon>Eukaryota</taxon>
        <taxon>Viridiplantae</taxon>
        <taxon>Streptophyta</taxon>
        <taxon>Embryophyta</taxon>
        <taxon>Tracheophyta</taxon>
        <taxon>Spermatophyta</taxon>
        <taxon>Magnoliopsida</taxon>
        <taxon>eudicotyledons</taxon>
        <taxon>Gunneridae</taxon>
        <taxon>Pentapetalae</taxon>
        <taxon>asterids</taxon>
        <taxon>Ericales</taxon>
        <taxon>Actinidiaceae</taxon>
        <taxon>Actinidia</taxon>
    </lineage>
</organism>
<comment type="caution">
    <text evidence="1">The sequence shown here is derived from an EMBL/GenBank/DDBJ whole genome shotgun (WGS) entry which is preliminary data.</text>
</comment>
<keyword evidence="2" id="KW-1185">Reference proteome</keyword>
<accession>A0A7J0G7H9</accession>
<protein>
    <submittedName>
        <fullName evidence="1">Uncharacterized protein</fullName>
    </submittedName>
</protein>
<dbReference type="EMBL" id="BJWL01000018">
    <property type="protein sequence ID" value="GFZ06672.1"/>
    <property type="molecule type" value="Genomic_DNA"/>
</dbReference>
<dbReference type="AlphaFoldDB" id="A0A7J0G7H9"/>
<gene>
    <name evidence="1" type="ORF">Acr_18g0008420</name>
</gene>
<sequence length="125" mass="12940">MSLAAQTNVASCQINCYGAVHSPGLFLLDDLHQMHLTTQPGFACHNVDLSGLSGLGPAHGNNGGTNRGATVEEGHGAVTVLEVAEIGALDRELGHQPHVEGRCGGGVDRAHALDRDLHRTGLSGF</sequence>
<name>A0A7J0G7H9_9ERIC</name>
<dbReference type="Proteomes" id="UP000585474">
    <property type="component" value="Unassembled WGS sequence"/>
</dbReference>
<evidence type="ECO:0000313" key="2">
    <source>
        <dbReference type="Proteomes" id="UP000585474"/>
    </source>
</evidence>
<reference evidence="1 2" key="1">
    <citation type="submission" date="2019-07" db="EMBL/GenBank/DDBJ databases">
        <title>De Novo Assembly of kiwifruit Actinidia rufa.</title>
        <authorList>
            <person name="Sugita-Konishi S."/>
            <person name="Sato K."/>
            <person name="Mori E."/>
            <person name="Abe Y."/>
            <person name="Kisaki G."/>
            <person name="Hamano K."/>
            <person name="Suezawa K."/>
            <person name="Otani M."/>
            <person name="Fukuda T."/>
            <person name="Manabe T."/>
            <person name="Gomi K."/>
            <person name="Tabuchi M."/>
            <person name="Akimitsu K."/>
            <person name="Kataoka I."/>
        </authorList>
    </citation>
    <scope>NUCLEOTIDE SEQUENCE [LARGE SCALE GENOMIC DNA]</scope>
    <source>
        <strain evidence="2">cv. Fuchu</strain>
    </source>
</reference>